<dbReference type="InterPro" id="IPR003593">
    <property type="entry name" value="AAA+_ATPase"/>
</dbReference>
<dbReference type="RefSeq" id="WP_087820204.1">
    <property type="nucleotide sequence ID" value="NZ_FYAH01000002.1"/>
</dbReference>
<evidence type="ECO:0000313" key="4">
    <source>
        <dbReference type="EMBL" id="SMY16071.1"/>
    </source>
</evidence>
<organism evidence="4 5">
    <name type="scientific">Photobacterium aquimaris</name>
    <dbReference type="NCBI Taxonomy" id="512643"/>
    <lineage>
        <taxon>Bacteria</taxon>
        <taxon>Pseudomonadati</taxon>
        <taxon>Pseudomonadota</taxon>
        <taxon>Gammaproteobacteria</taxon>
        <taxon>Vibrionales</taxon>
        <taxon>Vibrionaceae</taxon>
        <taxon>Photobacterium</taxon>
    </lineage>
</organism>
<dbReference type="GO" id="GO:0016887">
    <property type="term" value="F:ATP hydrolysis activity"/>
    <property type="evidence" value="ECO:0007669"/>
    <property type="project" value="InterPro"/>
</dbReference>
<name>A0A1Y6KVD7_9GAMM</name>
<dbReference type="SUPFAM" id="SSF52540">
    <property type="entry name" value="P-loop containing nucleoside triphosphate hydrolases"/>
    <property type="match status" value="1"/>
</dbReference>
<keyword evidence="2 4" id="KW-0067">ATP-binding</keyword>
<dbReference type="InterPro" id="IPR003439">
    <property type="entry name" value="ABC_transporter-like_ATP-bd"/>
</dbReference>
<sequence>MCPKALMLTDVNKWFGPIHALRNINLSINEGEVIALLGDNGAGKSTLIKLIAGIEAFDSGEINIQNELVDKQQYNVKNARKLGIETVYQSGSLGEQQSVWRNLFLGRHIRNRFGFIDQKQERHQAQQLLKKLDFRGVGANIDSCVSQLSGGERQGLAIGRAMLFNAKLVILDEPTTALSLGEVEKVLCFIEQLKAQRRACLLITHNMNDAYRVADRFVVMDRGTIVAEYSKTEMDQQSLQHALLAAVGRGAA</sequence>
<dbReference type="InterPro" id="IPR027417">
    <property type="entry name" value="P-loop_NTPase"/>
</dbReference>
<dbReference type="PROSITE" id="PS50893">
    <property type="entry name" value="ABC_TRANSPORTER_2"/>
    <property type="match status" value="1"/>
</dbReference>
<dbReference type="EMBL" id="FYAH01000002">
    <property type="protein sequence ID" value="SMY16071.1"/>
    <property type="molecule type" value="Genomic_DNA"/>
</dbReference>
<keyword evidence="1" id="KW-0547">Nucleotide-binding</keyword>
<evidence type="ECO:0000256" key="1">
    <source>
        <dbReference type="ARBA" id="ARBA00022741"/>
    </source>
</evidence>
<gene>
    <name evidence="4" type="primary">glnQ_3</name>
    <name evidence="4" type="ORF">PAQU9191_01302</name>
</gene>
<feature type="domain" description="ABC transporter" evidence="3">
    <location>
        <begin position="6"/>
        <end position="247"/>
    </location>
</feature>
<dbReference type="Gene3D" id="3.40.50.300">
    <property type="entry name" value="P-loop containing nucleotide triphosphate hydrolases"/>
    <property type="match status" value="1"/>
</dbReference>
<reference evidence="5" key="1">
    <citation type="submission" date="2017-06" db="EMBL/GenBank/DDBJ databases">
        <authorList>
            <person name="Rodrigo-Torres L."/>
            <person name="Arahal R. D."/>
            <person name="Lucena T."/>
        </authorList>
    </citation>
    <scope>NUCLEOTIDE SEQUENCE [LARGE SCALE GENOMIC DNA]</scope>
    <source>
        <strain evidence="5">type strain: CECT 9192</strain>
    </source>
</reference>
<dbReference type="Proteomes" id="UP000196485">
    <property type="component" value="Unassembled WGS sequence"/>
</dbReference>
<dbReference type="CDD" id="cd03216">
    <property type="entry name" value="ABC_Carb_Monos_I"/>
    <property type="match status" value="1"/>
</dbReference>
<keyword evidence="5" id="KW-1185">Reference proteome</keyword>
<dbReference type="GO" id="GO:0005524">
    <property type="term" value="F:ATP binding"/>
    <property type="evidence" value="ECO:0007669"/>
    <property type="project" value="UniProtKB-KW"/>
</dbReference>
<dbReference type="SMART" id="SM00382">
    <property type="entry name" value="AAA"/>
    <property type="match status" value="1"/>
</dbReference>
<protein>
    <submittedName>
        <fullName evidence="4">Glutamine transport ATP-binding protein GlnQ</fullName>
    </submittedName>
</protein>
<evidence type="ECO:0000313" key="5">
    <source>
        <dbReference type="Proteomes" id="UP000196485"/>
    </source>
</evidence>
<dbReference type="AlphaFoldDB" id="A0A1Y6KVD7"/>
<evidence type="ECO:0000256" key="2">
    <source>
        <dbReference type="ARBA" id="ARBA00022840"/>
    </source>
</evidence>
<evidence type="ECO:0000259" key="3">
    <source>
        <dbReference type="PROSITE" id="PS50893"/>
    </source>
</evidence>
<dbReference type="PANTHER" id="PTHR43790:SF8">
    <property type="entry name" value="SUGAR ABC TRANSPORTER ATP-BINDING PROTEIN"/>
    <property type="match status" value="1"/>
</dbReference>
<proteinExistence type="predicted"/>
<dbReference type="PANTHER" id="PTHR43790">
    <property type="entry name" value="CARBOHYDRATE TRANSPORT ATP-BINDING PROTEIN MG119-RELATED"/>
    <property type="match status" value="1"/>
</dbReference>
<dbReference type="InterPro" id="IPR050107">
    <property type="entry name" value="ABC_carbohydrate_import_ATPase"/>
</dbReference>
<accession>A0A1Y6KVD7</accession>
<dbReference type="Pfam" id="PF00005">
    <property type="entry name" value="ABC_tran"/>
    <property type="match status" value="1"/>
</dbReference>